<dbReference type="AlphaFoldDB" id="A0A0D6Q1M4"/>
<evidence type="ECO:0000313" key="3">
    <source>
        <dbReference type="Proteomes" id="UP000032675"/>
    </source>
</evidence>
<evidence type="ECO:0000313" key="2">
    <source>
        <dbReference type="EMBL" id="GAN96686.1"/>
    </source>
</evidence>
<dbReference type="EMBL" id="BANI01000083">
    <property type="protein sequence ID" value="GAN96686.1"/>
    <property type="molecule type" value="Genomic_DNA"/>
</dbReference>
<keyword evidence="1" id="KW-1133">Transmembrane helix</keyword>
<name>A0A0D6Q1M4_KOMEU</name>
<dbReference type="RefSeq" id="WP_048851426.1">
    <property type="nucleotide sequence ID" value="NZ_BANI01000083.1"/>
</dbReference>
<keyword evidence="1" id="KW-0472">Membrane</keyword>
<accession>A0A0D6Q1M4</accession>
<feature type="transmembrane region" description="Helical" evidence="1">
    <location>
        <begin position="6"/>
        <end position="23"/>
    </location>
</feature>
<keyword evidence="1" id="KW-0812">Transmembrane</keyword>
<proteinExistence type="predicted"/>
<reference evidence="2 3" key="1">
    <citation type="submission" date="2012-11" db="EMBL/GenBank/DDBJ databases">
        <title>Whole genome sequence of Gluconacetobacter europaeus NBRC3261.</title>
        <authorList>
            <person name="Azuma Y."/>
            <person name="Higashiura N."/>
            <person name="Hirakawa H."/>
            <person name="Matsushita K."/>
        </authorList>
    </citation>
    <scope>NUCLEOTIDE SEQUENCE [LARGE SCALE GENOMIC DNA]</scope>
    <source>
        <strain evidence="2 3">NBRC 3261</strain>
    </source>
</reference>
<protein>
    <submittedName>
        <fullName evidence="2">Uncharacterized protein</fullName>
    </submittedName>
</protein>
<dbReference type="Proteomes" id="UP000032675">
    <property type="component" value="Unassembled WGS sequence"/>
</dbReference>
<organism evidence="2 3">
    <name type="scientific">Komagataeibacter europaeus NBRC 3261</name>
    <dbReference type="NCBI Taxonomy" id="1234669"/>
    <lineage>
        <taxon>Bacteria</taxon>
        <taxon>Pseudomonadati</taxon>
        <taxon>Pseudomonadota</taxon>
        <taxon>Alphaproteobacteria</taxon>
        <taxon>Acetobacterales</taxon>
        <taxon>Acetobacteraceae</taxon>
        <taxon>Komagataeibacter</taxon>
    </lineage>
</organism>
<sequence length="77" mass="9145">MTHAFYVWIGASVFGVPVCLVLVMRRGRAWFVLQFFRLMLGALDAWALRESAILERRTERLERVARLKVRLRQNLFH</sequence>
<evidence type="ECO:0000256" key="1">
    <source>
        <dbReference type="SAM" id="Phobius"/>
    </source>
</evidence>
<comment type="caution">
    <text evidence="2">The sequence shown here is derived from an EMBL/GenBank/DDBJ whole genome shotgun (WGS) entry which is preliminary data.</text>
</comment>
<gene>
    <name evidence="2" type="ORF">Geu3261_0090_032</name>
</gene>